<evidence type="ECO:0000256" key="1">
    <source>
        <dbReference type="ARBA" id="ARBA00005046"/>
    </source>
</evidence>
<accession>A0A075HNV7</accession>
<protein>
    <submittedName>
        <fullName evidence="4">Molybdopterin synthase catalytic subunit (MOCS2, moaE)</fullName>
    </submittedName>
</protein>
<dbReference type="InterPro" id="IPR012675">
    <property type="entry name" value="Beta-grasp_dom_sf"/>
</dbReference>
<dbReference type="Pfam" id="PF02597">
    <property type="entry name" value="ThiS"/>
    <property type="match status" value="1"/>
</dbReference>
<dbReference type="NCBIfam" id="TIGR01682">
    <property type="entry name" value="moaD"/>
    <property type="match status" value="1"/>
</dbReference>
<comment type="pathway">
    <text evidence="1">Cofactor biosynthesis; molybdopterin biosynthesis.</text>
</comment>
<dbReference type="UniPathway" id="UPA00344"/>
<evidence type="ECO:0000256" key="3">
    <source>
        <dbReference type="ARBA" id="ARBA00023150"/>
    </source>
</evidence>
<evidence type="ECO:0000313" key="4">
    <source>
        <dbReference type="EMBL" id="AIF17559.1"/>
    </source>
</evidence>
<evidence type="ECO:0000256" key="2">
    <source>
        <dbReference type="ARBA" id="ARBA00022741"/>
    </source>
</evidence>
<proteinExistence type="predicted"/>
<dbReference type="SUPFAM" id="SSF54285">
    <property type="entry name" value="MoaD/ThiS"/>
    <property type="match status" value="1"/>
</dbReference>
<dbReference type="AlphaFoldDB" id="A0A075HNV7"/>
<keyword evidence="2" id="KW-0547">Nucleotide-binding</keyword>
<dbReference type="InterPro" id="IPR016155">
    <property type="entry name" value="Mopterin_synth/thiamin_S_b"/>
</dbReference>
<name>A0A075HNV7_9ARCH</name>
<dbReference type="GO" id="GO:1990133">
    <property type="term" value="C:molybdopterin adenylyltransferase complex"/>
    <property type="evidence" value="ECO:0007669"/>
    <property type="project" value="TreeGrafter"/>
</dbReference>
<reference evidence="4" key="1">
    <citation type="journal article" date="2014" name="Genome Biol. Evol.">
        <title>Pangenome evidence for extensive interdomain horizontal transfer affecting lineage core and shell genes in uncultured planktonic thaumarchaeota and euryarchaeota.</title>
        <authorList>
            <person name="Deschamps P."/>
            <person name="Zivanovic Y."/>
            <person name="Moreira D."/>
            <person name="Rodriguez-Valera F."/>
            <person name="Lopez-Garcia P."/>
        </authorList>
    </citation>
    <scope>NUCLEOTIDE SEQUENCE</scope>
</reference>
<dbReference type="EMBL" id="KF901086">
    <property type="protein sequence ID" value="AIF17559.1"/>
    <property type="molecule type" value="Genomic_DNA"/>
</dbReference>
<dbReference type="GO" id="GO:0006777">
    <property type="term" value="P:Mo-molybdopterin cofactor biosynthetic process"/>
    <property type="evidence" value="ECO:0007669"/>
    <property type="project" value="UniProtKB-KW"/>
</dbReference>
<dbReference type="InterPro" id="IPR003749">
    <property type="entry name" value="ThiS/MoaD-like"/>
</dbReference>
<dbReference type="PANTHER" id="PTHR33359:SF1">
    <property type="entry name" value="MOLYBDOPTERIN SYNTHASE SULFUR CARRIER SUBUNIT"/>
    <property type="match status" value="1"/>
</dbReference>
<organism evidence="4">
    <name type="scientific">uncultured marine thaumarchaeote KM3_78_A04</name>
    <dbReference type="NCBI Taxonomy" id="1456289"/>
    <lineage>
        <taxon>Archaea</taxon>
        <taxon>Nitrososphaerota</taxon>
        <taxon>environmental samples</taxon>
    </lineage>
</organism>
<dbReference type="Gene3D" id="3.10.20.30">
    <property type="match status" value="1"/>
</dbReference>
<dbReference type="FunFam" id="3.10.20.30:FF:000010">
    <property type="entry name" value="Molybdopterin synthase sulfur carrier subunit"/>
    <property type="match status" value="1"/>
</dbReference>
<dbReference type="CDD" id="cd00754">
    <property type="entry name" value="Ubl_MoaD"/>
    <property type="match status" value="1"/>
</dbReference>
<sequence length="81" mass="8820">MELSIRLFALYRERAGCNTVSLQIPNGATVAELTQEVRRRFPQLAPPQVNIVVAVNAEYAETDLVLRPGDDVCLIPPVSGG</sequence>
<keyword evidence="3" id="KW-0501">Molybdenum cofactor biosynthesis</keyword>
<dbReference type="InterPro" id="IPR044672">
    <property type="entry name" value="MOCS2A"/>
</dbReference>
<dbReference type="PANTHER" id="PTHR33359">
    <property type="entry name" value="MOLYBDOPTERIN SYNTHASE SULFUR CARRIER SUBUNIT"/>
    <property type="match status" value="1"/>
</dbReference>
<dbReference type="GO" id="GO:0000166">
    <property type="term" value="F:nucleotide binding"/>
    <property type="evidence" value="ECO:0007669"/>
    <property type="project" value="UniProtKB-KW"/>
</dbReference>
<gene>
    <name evidence="4" type="primary">MOCS2</name>
    <name evidence="4" type="synonym">moaE</name>
</gene>